<dbReference type="WBParaSite" id="SBAD_0000765301-mRNA-1">
    <property type="protein sequence ID" value="SBAD_0000765301-mRNA-1"/>
    <property type="gene ID" value="SBAD_0000765301"/>
</dbReference>
<gene>
    <name evidence="1" type="ORF">SBAD_LOCUS7378</name>
</gene>
<organism evidence="3">
    <name type="scientific">Soboliphyme baturini</name>
    <dbReference type="NCBI Taxonomy" id="241478"/>
    <lineage>
        <taxon>Eukaryota</taxon>
        <taxon>Metazoa</taxon>
        <taxon>Ecdysozoa</taxon>
        <taxon>Nematoda</taxon>
        <taxon>Enoplea</taxon>
        <taxon>Dorylaimia</taxon>
        <taxon>Dioctophymatida</taxon>
        <taxon>Dioctophymatoidea</taxon>
        <taxon>Soboliphymatidae</taxon>
        <taxon>Soboliphyme</taxon>
    </lineage>
</organism>
<dbReference type="Proteomes" id="UP000270296">
    <property type="component" value="Unassembled WGS sequence"/>
</dbReference>
<proteinExistence type="predicted"/>
<evidence type="ECO:0000313" key="2">
    <source>
        <dbReference type="Proteomes" id="UP000270296"/>
    </source>
</evidence>
<protein>
    <submittedName>
        <fullName evidence="1 3">Uncharacterized protein</fullName>
    </submittedName>
</protein>
<sequence length="83" mass="9205">MKRHQDGHRDRNKDRRAVVVVACNSCLGSSSPKLTDGRTDGRTDRRTASAWLVLTSAPLIGSQLWLCVGQGQRNTIENRPFVS</sequence>
<evidence type="ECO:0000313" key="1">
    <source>
        <dbReference type="EMBL" id="VDP12888.1"/>
    </source>
</evidence>
<name>A0A183IUT1_9BILA</name>
<reference evidence="3" key="1">
    <citation type="submission" date="2016-06" db="UniProtKB">
        <authorList>
            <consortium name="WormBaseParasite"/>
        </authorList>
    </citation>
    <scope>IDENTIFICATION</scope>
</reference>
<accession>A0A183IUT1</accession>
<reference evidence="1 2" key="2">
    <citation type="submission" date="2018-11" db="EMBL/GenBank/DDBJ databases">
        <authorList>
            <consortium name="Pathogen Informatics"/>
        </authorList>
    </citation>
    <scope>NUCLEOTIDE SEQUENCE [LARGE SCALE GENOMIC DNA]</scope>
</reference>
<keyword evidence="2" id="KW-1185">Reference proteome</keyword>
<dbReference type="AlphaFoldDB" id="A0A183IUT1"/>
<evidence type="ECO:0000313" key="3">
    <source>
        <dbReference type="WBParaSite" id="SBAD_0000765301-mRNA-1"/>
    </source>
</evidence>
<dbReference type="EMBL" id="UZAM01010568">
    <property type="protein sequence ID" value="VDP12888.1"/>
    <property type="molecule type" value="Genomic_DNA"/>
</dbReference>